<keyword evidence="2" id="KW-1185">Reference proteome</keyword>
<dbReference type="AlphaFoldDB" id="A0A7R9MSN0"/>
<reference evidence="1" key="1">
    <citation type="submission" date="2020-11" db="EMBL/GenBank/DDBJ databases">
        <authorList>
            <person name="Tran Van P."/>
        </authorList>
    </citation>
    <scope>NUCLEOTIDE SEQUENCE</scope>
</reference>
<dbReference type="EMBL" id="CAJPVJ010046234">
    <property type="protein sequence ID" value="CAG2182584.1"/>
    <property type="molecule type" value="Genomic_DNA"/>
</dbReference>
<evidence type="ECO:0000313" key="2">
    <source>
        <dbReference type="Proteomes" id="UP000728032"/>
    </source>
</evidence>
<evidence type="ECO:0000313" key="1">
    <source>
        <dbReference type="EMBL" id="CAD7665448.1"/>
    </source>
</evidence>
<sequence length="114" mass="12699">MMSLRDGLDEQQAMDAEADLLSVATISSTNNILIRPEDDLCDYFIPYNDTNKSKSQIDSIVHNLNTTLFIADADDTQDEICPQVEQNKSKESTVKVKLAETEALDDSEPESQSQ</sequence>
<dbReference type="Proteomes" id="UP000728032">
    <property type="component" value="Unassembled WGS sequence"/>
</dbReference>
<protein>
    <submittedName>
        <fullName evidence="1">Uncharacterized protein</fullName>
    </submittedName>
</protein>
<dbReference type="EMBL" id="OC961059">
    <property type="protein sequence ID" value="CAD7665448.1"/>
    <property type="molecule type" value="Genomic_DNA"/>
</dbReference>
<proteinExistence type="predicted"/>
<gene>
    <name evidence="1" type="ORF">ONB1V03_LOCUS22005</name>
</gene>
<organism evidence="1">
    <name type="scientific">Oppiella nova</name>
    <dbReference type="NCBI Taxonomy" id="334625"/>
    <lineage>
        <taxon>Eukaryota</taxon>
        <taxon>Metazoa</taxon>
        <taxon>Ecdysozoa</taxon>
        <taxon>Arthropoda</taxon>
        <taxon>Chelicerata</taxon>
        <taxon>Arachnida</taxon>
        <taxon>Acari</taxon>
        <taxon>Acariformes</taxon>
        <taxon>Sarcoptiformes</taxon>
        <taxon>Oribatida</taxon>
        <taxon>Brachypylina</taxon>
        <taxon>Oppioidea</taxon>
        <taxon>Oppiidae</taxon>
        <taxon>Oppiella</taxon>
    </lineage>
</organism>
<accession>A0A7R9MSN0</accession>
<name>A0A7R9MSN0_9ACAR</name>